<sequence length="102" mass="10428">MFVTGDRSRGVVIASNDQRYRPTDLQPGEVCVYHSSGSRITLLADGSISIAPAAKKVTIDADVTVTSLTASGDIVAGNISLQKHLTSGVTAGSAKSGPPVSE</sequence>
<dbReference type="EMBL" id="BJYF01000001">
    <property type="protein sequence ID" value="GEN58136.1"/>
    <property type="molecule type" value="Genomic_DNA"/>
</dbReference>
<evidence type="ECO:0000313" key="2">
    <source>
        <dbReference type="Proteomes" id="UP000321635"/>
    </source>
</evidence>
<evidence type="ECO:0000313" key="1">
    <source>
        <dbReference type="EMBL" id="GEN58136.1"/>
    </source>
</evidence>
<gene>
    <name evidence="1" type="ORF">ANI02nite_00200</name>
</gene>
<protein>
    <recommendedName>
        <fullName evidence="3">Gp5/Type VI secretion system Vgr protein OB-fold domain-containing protein</fullName>
    </recommendedName>
</protein>
<dbReference type="Proteomes" id="UP000321635">
    <property type="component" value="Unassembled WGS sequence"/>
</dbReference>
<proteinExistence type="predicted"/>
<dbReference type="AlphaFoldDB" id="A0A511X5C3"/>
<name>A0A511X5C3_9PROT</name>
<organism evidence="1 2">
    <name type="scientific">Acetobacter nitrogenifigens DSM 23921 = NBRC 105050</name>
    <dbReference type="NCBI Taxonomy" id="1120919"/>
    <lineage>
        <taxon>Bacteria</taxon>
        <taxon>Pseudomonadati</taxon>
        <taxon>Pseudomonadota</taxon>
        <taxon>Alphaproteobacteria</taxon>
        <taxon>Acetobacterales</taxon>
        <taxon>Acetobacteraceae</taxon>
        <taxon>Acetobacter</taxon>
    </lineage>
</organism>
<dbReference type="STRING" id="1120919.GCA_000429165_00021"/>
<comment type="caution">
    <text evidence="1">The sequence shown here is derived from an EMBL/GenBank/DDBJ whole genome shotgun (WGS) entry which is preliminary data.</text>
</comment>
<accession>A0A511X5C3</accession>
<reference evidence="1 2" key="1">
    <citation type="submission" date="2019-07" db="EMBL/GenBank/DDBJ databases">
        <title>Whole genome shotgun sequence of Acetobacter nitrogenifigens NBRC 105050.</title>
        <authorList>
            <person name="Hosoyama A."/>
            <person name="Uohara A."/>
            <person name="Ohji S."/>
            <person name="Ichikawa N."/>
        </authorList>
    </citation>
    <scope>NUCLEOTIDE SEQUENCE [LARGE SCALE GENOMIC DNA]</scope>
    <source>
        <strain evidence="1 2">NBRC 105050</strain>
    </source>
</reference>
<keyword evidence="2" id="KW-1185">Reference proteome</keyword>
<evidence type="ECO:0008006" key="3">
    <source>
        <dbReference type="Google" id="ProtNLM"/>
    </source>
</evidence>